<feature type="region of interest" description="Disordered" evidence="1">
    <location>
        <begin position="287"/>
        <end position="329"/>
    </location>
</feature>
<dbReference type="EMBL" id="JANBPY010000627">
    <property type="protein sequence ID" value="KAJ1965121.1"/>
    <property type="molecule type" value="Genomic_DNA"/>
</dbReference>
<sequence>MAIGHTKWKREVINDHKFEYIDVNDFTRKGIRIGLGYAWIFILVIKATLVYVADLYTAVSLFFVDKLYASQQSIYNDNGLKDYFKYLRWVFLASIVCSYGLLFWEMRKARRILASRDIAYAYTSPLVYRYLCVISYPHYCFFCEIDRHRRTKDDLAFFVFFTLKSWKRVLFAESPRQVVSGIALVTKAITAAQKKNTKWFSLSTYGKDTATQMSFLVMLFTFAIYFISLMIMLVAFIIYIPLIINIQGNLKEYCCHKVDKRIAEILRKYSKRRIAKERMNQSTCFSETKCSSDAGDSSVRGKPTLPKIEQLGEENRSTTPLPQYTNSAANYSNPYGAPQAFGHHLDSSFTGGYPAPPQEKYPPTAGSVAGEALEPSAMHNMDRSMSPSGYSEYDQEGGPMPQRPMMAQRRQLADVAYAGGRQPTLPSIGILASNVPYRGYQNDFENDVMSNNGYSNFRYRPHLADPYSGSTQFKPGHGDDDYSTISRTVSPPHHVEERGSPVSMADDSFSRQNRAVYHSGYNRAGMATAPTNDFESVSASMAAAAALTDAPEQRRNPTSVGPSHSKVTPGPNESPRSDGDDILDAYATMQPYSAFDMPLSYHTSSSNAQTSSSTTRQQPFHTTDSSHPTRW</sequence>
<accession>A0A9W8APC2</accession>
<evidence type="ECO:0000256" key="1">
    <source>
        <dbReference type="SAM" id="MobiDB-lite"/>
    </source>
</evidence>
<feature type="compositionally biased region" description="Polar residues" evidence="1">
    <location>
        <begin position="616"/>
        <end position="631"/>
    </location>
</feature>
<feature type="region of interest" description="Disordered" evidence="1">
    <location>
        <begin position="488"/>
        <end position="509"/>
    </location>
</feature>
<dbReference type="PANTHER" id="PTHR36424">
    <property type="entry name" value="PHEROMONE-REGULATED MEMBRANE PROTEIN 6"/>
    <property type="match status" value="1"/>
</dbReference>
<feature type="transmembrane region" description="Helical" evidence="2">
    <location>
        <begin position="215"/>
        <end position="244"/>
    </location>
</feature>
<keyword evidence="2" id="KW-0472">Membrane</keyword>
<feature type="region of interest" description="Disordered" evidence="1">
    <location>
        <begin position="342"/>
        <end position="368"/>
    </location>
</feature>
<protein>
    <submittedName>
        <fullName evidence="3">Potassium transporter</fullName>
    </submittedName>
</protein>
<dbReference type="Pfam" id="PF16944">
    <property type="entry name" value="KCH"/>
    <property type="match status" value="1"/>
</dbReference>
<feature type="region of interest" description="Disordered" evidence="1">
    <location>
        <begin position="545"/>
        <end position="582"/>
    </location>
</feature>
<feature type="transmembrane region" description="Helical" evidence="2">
    <location>
        <begin position="83"/>
        <end position="104"/>
    </location>
</feature>
<evidence type="ECO:0000313" key="3">
    <source>
        <dbReference type="EMBL" id="KAJ1965121.1"/>
    </source>
</evidence>
<organism evidence="3 4">
    <name type="scientific">Dispira parvispora</name>
    <dbReference type="NCBI Taxonomy" id="1520584"/>
    <lineage>
        <taxon>Eukaryota</taxon>
        <taxon>Fungi</taxon>
        <taxon>Fungi incertae sedis</taxon>
        <taxon>Zoopagomycota</taxon>
        <taxon>Kickxellomycotina</taxon>
        <taxon>Dimargaritomycetes</taxon>
        <taxon>Dimargaritales</taxon>
        <taxon>Dimargaritaceae</taxon>
        <taxon>Dispira</taxon>
    </lineage>
</organism>
<evidence type="ECO:0000256" key="2">
    <source>
        <dbReference type="SAM" id="Phobius"/>
    </source>
</evidence>
<feature type="transmembrane region" description="Helical" evidence="2">
    <location>
        <begin position="37"/>
        <end position="63"/>
    </location>
</feature>
<dbReference type="OrthoDB" id="2128042at2759"/>
<comment type="caution">
    <text evidence="3">The sequence shown here is derived from an EMBL/GenBank/DDBJ whole genome shotgun (WGS) entry which is preliminary data.</text>
</comment>
<dbReference type="AlphaFoldDB" id="A0A9W8APC2"/>
<dbReference type="Proteomes" id="UP001150925">
    <property type="component" value="Unassembled WGS sequence"/>
</dbReference>
<feature type="compositionally biased region" description="Polar residues" evidence="1">
    <location>
        <begin position="556"/>
        <end position="566"/>
    </location>
</feature>
<feature type="compositionally biased region" description="Low complexity" evidence="1">
    <location>
        <begin position="600"/>
        <end position="615"/>
    </location>
</feature>
<proteinExistence type="predicted"/>
<dbReference type="GO" id="GO:0015079">
    <property type="term" value="F:potassium ion transmembrane transporter activity"/>
    <property type="evidence" value="ECO:0007669"/>
    <property type="project" value="InterPro"/>
</dbReference>
<keyword evidence="2" id="KW-1133">Transmembrane helix</keyword>
<dbReference type="PANTHER" id="PTHR36424:SF1">
    <property type="entry name" value="LOW AFFINITY K(+) TRANSPORTER 1-RELATED"/>
    <property type="match status" value="1"/>
</dbReference>
<reference evidence="3" key="1">
    <citation type="submission" date="2022-07" db="EMBL/GenBank/DDBJ databases">
        <title>Phylogenomic reconstructions and comparative analyses of Kickxellomycotina fungi.</title>
        <authorList>
            <person name="Reynolds N.K."/>
            <person name="Stajich J.E."/>
            <person name="Barry K."/>
            <person name="Grigoriev I.V."/>
            <person name="Crous P."/>
            <person name="Smith M.E."/>
        </authorList>
    </citation>
    <scope>NUCLEOTIDE SEQUENCE</scope>
    <source>
        <strain evidence="3">RSA 1196</strain>
    </source>
</reference>
<name>A0A9W8APC2_9FUNG</name>
<dbReference type="InterPro" id="IPR031606">
    <property type="entry name" value="Kch1/2"/>
</dbReference>
<gene>
    <name evidence="3" type="primary">KCH1</name>
    <name evidence="3" type="ORF">IWQ62_002741</name>
</gene>
<keyword evidence="4" id="KW-1185">Reference proteome</keyword>
<keyword evidence="2" id="KW-0812">Transmembrane</keyword>
<dbReference type="GO" id="GO:0005886">
    <property type="term" value="C:plasma membrane"/>
    <property type="evidence" value="ECO:0007669"/>
    <property type="project" value="InterPro"/>
</dbReference>
<feature type="compositionally biased region" description="Polar residues" evidence="1">
    <location>
        <begin position="317"/>
        <end position="329"/>
    </location>
</feature>
<feature type="region of interest" description="Disordered" evidence="1">
    <location>
        <begin position="597"/>
        <end position="631"/>
    </location>
</feature>
<evidence type="ECO:0000313" key="4">
    <source>
        <dbReference type="Proteomes" id="UP001150925"/>
    </source>
</evidence>